<evidence type="ECO:0000313" key="2">
    <source>
        <dbReference type="Proteomes" id="UP001469553"/>
    </source>
</evidence>
<organism evidence="1 2">
    <name type="scientific">Ameca splendens</name>
    <dbReference type="NCBI Taxonomy" id="208324"/>
    <lineage>
        <taxon>Eukaryota</taxon>
        <taxon>Metazoa</taxon>
        <taxon>Chordata</taxon>
        <taxon>Craniata</taxon>
        <taxon>Vertebrata</taxon>
        <taxon>Euteleostomi</taxon>
        <taxon>Actinopterygii</taxon>
        <taxon>Neopterygii</taxon>
        <taxon>Teleostei</taxon>
        <taxon>Neoteleostei</taxon>
        <taxon>Acanthomorphata</taxon>
        <taxon>Ovalentaria</taxon>
        <taxon>Atherinomorphae</taxon>
        <taxon>Cyprinodontiformes</taxon>
        <taxon>Goodeidae</taxon>
        <taxon>Ameca</taxon>
    </lineage>
</organism>
<comment type="caution">
    <text evidence="1">The sequence shown here is derived from an EMBL/GenBank/DDBJ whole genome shotgun (WGS) entry which is preliminary data.</text>
</comment>
<keyword evidence="2" id="KW-1185">Reference proteome</keyword>
<dbReference type="EMBL" id="JAHRIP010048276">
    <property type="protein sequence ID" value="MEQ2299610.1"/>
    <property type="molecule type" value="Genomic_DNA"/>
</dbReference>
<dbReference type="Proteomes" id="UP001469553">
    <property type="component" value="Unassembled WGS sequence"/>
</dbReference>
<sequence length="94" mass="10899">MTSTFKDDIKHATYDPRAPYGYLFEHHYLLIDGCFSSQLLRKSENNWNLEGLDCMSAQHSCTQAFFLFVFFPTSLSGVAYCAIMCPIDHEHFNY</sequence>
<protein>
    <submittedName>
        <fullName evidence="1">Uncharacterized protein</fullName>
    </submittedName>
</protein>
<evidence type="ECO:0000313" key="1">
    <source>
        <dbReference type="EMBL" id="MEQ2299610.1"/>
    </source>
</evidence>
<reference evidence="1 2" key="1">
    <citation type="submission" date="2021-06" db="EMBL/GenBank/DDBJ databases">
        <authorList>
            <person name="Palmer J.M."/>
        </authorList>
    </citation>
    <scope>NUCLEOTIDE SEQUENCE [LARGE SCALE GENOMIC DNA]</scope>
    <source>
        <strain evidence="1 2">AS_MEX2019</strain>
        <tissue evidence="1">Muscle</tissue>
    </source>
</reference>
<gene>
    <name evidence="1" type="ORF">AMECASPLE_016948</name>
</gene>
<accession>A0ABV0Z160</accession>
<name>A0ABV0Z160_9TELE</name>
<proteinExistence type="predicted"/>